<sequence>MATSTSQSRLASQESRPAPSARVGVFGIGLAAYWPQFEGLHERCLGYQARVEERIAQLGAEVVSGGLVDSAQGARAAGDLFAASRLDLVVCHAVTYATSSQVLPALQAAGVQVVLLGLQPAPTLDYPEMGTGEWLANCASCCVPEIAGACTRAGIPYDTVAGTIEDDPRAWERIAEWIRAAGVARAVSRSRIGFLGHTYAGMLDLYTDFTAVHGQLGAHVEVLEIDDLGARVAAATDADVAAKRAEIEDAFTFADPSADPIAGPIDDAQLDWSARVAVGLDRLAADFELDALTYYYRGLDGNEAERLGAGVIVGNSLLTARGIPTAGEGDLKTNVAQLLLDRLGAGGSYTEWYAIDFEQDFQLMGHDGPAHIAIAQDKPTLRSLKVFHGKRGAGLSVETKVRYGPVTIVGCTQTAEGRLKLIAAEGESVPGPTMRIGNTNSRLTFGLPAAEFFEAWCAEGPTHHVALGVGHRLGELRRIGQLLGLEWAQVAA</sequence>
<feature type="domain" description="L-arabinose isomerase central" evidence="6">
    <location>
        <begin position="212"/>
        <end position="337"/>
    </location>
</feature>
<name>A0A6J4T9C2_9ACTN</name>
<evidence type="ECO:0000256" key="5">
    <source>
        <dbReference type="ARBA" id="ARBA00023277"/>
    </source>
</evidence>
<evidence type="ECO:0000256" key="2">
    <source>
        <dbReference type="ARBA" id="ARBA00022935"/>
    </source>
</evidence>
<gene>
    <name evidence="7" type="ORF">AVDCRST_MAG13-3128</name>
</gene>
<reference evidence="7" key="1">
    <citation type="submission" date="2020-02" db="EMBL/GenBank/DDBJ databases">
        <authorList>
            <person name="Meier V. D."/>
        </authorList>
    </citation>
    <scope>NUCLEOTIDE SEQUENCE</scope>
    <source>
        <strain evidence="7">AVDCRST_MAG13</strain>
    </source>
</reference>
<keyword evidence="3" id="KW-0464">Manganese</keyword>
<keyword evidence="5" id="KW-0119">Carbohydrate metabolism</keyword>
<dbReference type="GO" id="GO:0019569">
    <property type="term" value="P:L-arabinose catabolic process to D-xylulose 5-phosphate"/>
    <property type="evidence" value="ECO:0007669"/>
    <property type="project" value="TreeGrafter"/>
</dbReference>
<organism evidence="7">
    <name type="scientific">uncultured Solirubrobacteraceae bacterium</name>
    <dbReference type="NCBI Taxonomy" id="1162706"/>
    <lineage>
        <taxon>Bacteria</taxon>
        <taxon>Bacillati</taxon>
        <taxon>Actinomycetota</taxon>
        <taxon>Thermoleophilia</taxon>
        <taxon>Solirubrobacterales</taxon>
        <taxon>Solirubrobacteraceae</taxon>
        <taxon>environmental samples</taxon>
    </lineage>
</organism>
<dbReference type="InterPro" id="IPR055390">
    <property type="entry name" value="AraA_central"/>
</dbReference>
<dbReference type="EMBL" id="CADCVO010000504">
    <property type="protein sequence ID" value="CAA9516831.1"/>
    <property type="molecule type" value="Genomic_DNA"/>
</dbReference>
<dbReference type="InterPro" id="IPR004216">
    <property type="entry name" value="Fuc/Ara_isomerase_C"/>
</dbReference>
<keyword evidence="2" id="KW-0054">Arabinose catabolism</keyword>
<accession>A0A6J4T9C2</accession>
<dbReference type="InterPro" id="IPR009015">
    <property type="entry name" value="Fucose_isomerase_N/cen_sf"/>
</dbReference>
<keyword evidence="1" id="KW-0479">Metal-binding</keyword>
<dbReference type="AlphaFoldDB" id="A0A6J4T9C2"/>
<dbReference type="GO" id="GO:0005829">
    <property type="term" value="C:cytosol"/>
    <property type="evidence" value="ECO:0007669"/>
    <property type="project" value="TreeGrafter"/>
</dbReference>
<evidence type="ECO:0000256" key="4">
    <source>
        <dbReference type="ARBA" id="ARBA00023235"/>
    </source>
</evidence>
<dbReference type="PANTHER" id="PTHR38464">
    <property type="entry name" value="L-ARABINOSE ISOMERASE"/>
    <property type="match status" value="1"/>
</dbReference>
<evidence type="ECO:0000256" key="1">
    <source>
        <dbReference type="ARBA" id="ARBA00022723"/>
    </source>
</evidence>
<dbReference type="CDD" id="cd00578">
    <property type="entry name" value="L-fuc_L-ara-isomerases"/>
    <property type="match status" value="1"/>
</dbReference>
<dbReference type="InterPro" id="IPR003762">
    <property type="entry name" value="Lara_isomerase"/>
</dbReference>
<keyword evidence="4 7" id="KW-0413">Isomerase</keyword>
<protein>
    <submittedName>
        <fullName evidence="7">Putative L-arabinose isomerase</fullName>
    </submittedName>
</protein>
<dbReference type="SUPFAM" id="SSF50443">
    <property type="entry name" value="FucI/AraA C-terminal domain-like"/>
    <property type="match status" value="1"/>
</dbReference>
<dbReference type="SUPFAM" id="SSF53743">
    <property type="entry name" value="FucI/AraA N-terminal and middle domains"/>
    <property type="match status" value="1"/>
</dbReference>
<dbReference type="GO" id="GO:0008733">
    <property type="term" value="F:L-arabinose isomerase activity"/>
    <property type="evidence" value="ECO:0007669"/>
    <property type="project" value="InterPro"/>
</dbReference>
<evidence type="ECO:0000256" key="3">
    <source>
        <dbReference type="ARBA" id="ARBA00023211"/>
    </source>
</evidence>
<dbReference type="GO" id="GO:0046872">
    <property type="term" value="F:metal ion binding"/>
    <property type="evidence" value="ECO:0007669"/>
    <property type="project" value="UniProtKB-KW"/>
</dbReference>
<dbReference type="PANTHER" id="PTHR38464:SF1">
    <property type="entry name" value="L-ARABINOSE ISOMERASE"/>
    <property type="match status" value="1"/>
</dbReference>
<evidence type="ECO:0000313" key="7">
    <source>
        <dbReference type="EMBL" id="CAA9516831.1"/>
    </source>
</evidence>
<evidence type="ECO:0000259" key="6">
    <source>
        <dbReference type="Pfam" id="PF24856"/>
    </source>
</evidence>
<dbReference type="Pfam" id="PF24856">
    <property type="entry name" value="AraA_central"/>
    <property type="match status" value="1"/>
</dbReference>
<proteinExistence type="predicted"/>